<evidence type="ECO:0000259" key="1">
    <source>
        <dbReference type="Pfam" id="PF01863"/>
    </source>
</evidence>
<accession>A0A6N8DLF6</accession>
<dbReference type="RefSeq" id="WP_155445399.1">
    <property type="nucleotide sequence ID" value="NZ_JAOQNR010000005.1"/>
</dbReference>
<gene>
    <name evidence="2" type="ORF">GJ654_06890</name>
</gene>
<dbReference type="InterPro" id="IPR053136">
    <property type="entry name" value="UTP_pyrophosphatase-like"/>
</dbReference>
<proteinExistence type="predicted"/>
<dbReference type="PANTHER" id="PTHR30399">
    <property type="entry name" value="UNCHARACTERIZED PROTEIN YGJP"/>
    <property type="match status" value="1"/>
</dbReference>
<dbReference type="PANTHER" id="PTHR30399:SF1">
    <property type="entry name" value="UTP PYROPHOSPHATASE"/>
    <property type="match status" value="1"/>
</dbReference>
<reference evidence="2 3" key="1">
    <citation type="submission" date="2019-11" db="EMBL/GenBank/DDBJ databases">
        <title>Whole-genome sequence of a Rhodoblastus acidophilus DSM 142.</title>
        <authorList>
            <person name="Kyndt J.A."/>
            <person name="Meyer T.E."/>
        </authorList>
    </citation>
    <scope>NUCLEOTIDE SEQUENCE [LARGE SCALE GENOMIC DNA]</scope>
    <source>
        <strain evidence="2 3">DSM 142</strain>
    </source>
</reference>
<protein>
    <submittedName>
        <fullName evidence="2">DUF45 domain-containing protein</fullName>
    </submittedName>
</protein>
<dbReference type="Pfam" id="PF01863">
    <property type="entry name" value="YgjP-like"/>
    <property type="match status" value="1"/>
</dbReference>
<sequence>MLLNLKFGLRAKPADELLVVHQGRSFRVEIKRLASARRFTLRVRAATQDVVLTIPARSNQRDAEGFAHRHAEWIAHRMARLPERQLFAPEAEVPFRGETHRLIHSVQSRPGAGKTGPVWIDALQQPAAICAGGDPSHFERRMTDFFRREARRDIEEAARRHAATVGRAPISITLKDTTSRWGSCSARGALNFSWRLILAPPFVLDYLVAHEMAHLRHHNHSDEFWSLTKSLCPATAKAEAWLKLYGAQLHRYGRKGPSVSAG</sequence>
<evidence type="ECO:0000313" key="2">
    <source>
        <dbReference type="EMBL" id="MTV30716.1"/>
    </source>
</evidence>
<dbReference type="EMBL" id="WNKS01000004">
    <property type="protein sequence ID" value="MTV30716.1"/>
    <property type="molecule type" value="Genomic_DNA"/>
</dbReference>
<dbReference type="Proteomes" id="UP000439113">
    <property type="component" value="Unassembled WGS sequence"/>
</dbReference>
<name>A0A6N8DLF6_RHOAC</name>
<evidence type="ECO:0000313" key="3">
    <source>
        <dbReference type="Proteomes" id="UP000439113"/>
    </source>
</evidence>
<organism evidence="2 3">
    <name type="scientific">Rhodoblastus acidophilus</name>
    <name type="common">Rhodopseudomonas acidophila</name>
    <dbReference type="NCBI Taxonomy" id="1074"/>
    <lineage>
        <taxon>Bacteria</taxon>
        <taxon>Pseudomonadati</taxon>
        <taxon>Pseudomonadota</taxon>
        <taxon>Alphaproteobacteria</taxon>
        <taxon>Hyphomicrobiales</taxon>
        <taxon>Rhodoblastaceae</taxon>
        <taxon>Rhodoblastus</taxon>
    </lineage>
</organism>
<dbReference type="InterPro" id="IPR002725">
    <property type="entry name" value="YgjP-like_metallopeptidase"/>
</dbReference>
<dbReference type="CDD" id="cd07344">
    <property type="entry name" value="M48_yhfN_like"/>
    <property type="match status" value="1"/>
</dbReference>
<feature type="domain" description="YgjP-like metallopeptidase" evidence="1">
    <location>
        <begin position="41"/>
        <end position="243"/>
    </location>
</feature>
<dbReference type="AlphaFoldDB" id="A0A6N8DLF6"/>
<dbReference type="Gene3D" id="3.30.2010.10">
    <property type="entry name" value="Metalloproteases ('zincins'), catalytic domain"/>
    <property type="match status" value="1"/>
</dbReference>
<comment type="caution">
    <text evidence="2">The sequence shown here is derived from an EMBL/GenBank/DDBJ whole genome shotgun (WGS) entry which is preliminary data.</text>
</comment>
<dbReference type="OrthoDB" id="9795402at2"/>